<name>A0A210PK03_MIZYE</name>
<protein>
    <submittedName>
        <fullName evidence="1">Uncharacterized protein</fullName>
    </submittedName>
</protein>
<keyword evidence="2" id="KW-1185">Reference proteome</keyword>
<organism evidence="1 2">
    <name type="scientific">Mizuhopecten yessoensis</name>
    <name type="common">Japanese scallop</name>
    <name type="synonym">Patinopecten yessoensis</name>
    <dbReference type="NCBI Taxonomy" id="6573"/>
    <lineage>
        <taxon>Eukaryota</taxon>
        <taxon>Metazoa</taxon>
        <taxon>Spiralia</taxon>
        <taxon>Lophotrochozoa</taxon>
        <taxon>Mollusca</taxon>
        <taxon>Bivalvia</taxon>
        <taxon>Autobranchia</taxon>
        <taxon>Pteriomorphia</taxon>
        <taxon>Pectinida</taxon>
        <taxon>Pectinoidea</taxon>
        <taxon>Pectinidae</taxon>
        <taxon>Mizuhopecten</taxon>
    </lineage>
</organism>
<gene>
    <name evidence="1" type="ORF">KP79_PYT02818</name>
</gene>
<dbReference type="EMBL" id="NEDP02076298">
    <property type="protein sequence ID" value="OWF36817.1"/>
    <property type="molecule type" value="Genomic_DNA"/>
</dbReference>
<reference evidence="1 2" key="1">
    <citation type="journal article" date="2017" name="Nat. Ecol. Evol.">
        <title>Scallop genome provides insights into evolution of bilaterian karyotype and development.</title>
        <authorList>
            <person name="Wang S."/>
            <person name="Zhang J."/>
            <person name="Jiao W."/>
            <person name="Li J."/>
            <person name="Xun X."/>
            <person name="Sun Y."/>
            <person name="Guo X."/>
            <person name="Huan P."/>
            <person name="Dong B."/>
            <person name="Zhang L."/>
            <person name="Hu X."/>
            <person name="Sun X."/>
            <person name="Wang J."/>
            <person name="Zhao C."/>
            <person name="Wang Y."/>
            <person name="Wang D."/>
            <person name="Huang X."/>
            <person name="Wang R."/>
            <person name="Lv J."/>
            <person name="Li Y."/>
            <person name="Zhang Z."/>
            <person name="Liu B."/>
            <person name="Lu W."/>
            <person name="Hui Y."/>
            <person name="Liang J."/>
            <person name="Zhou Z."/>
            <person name="Hou R."/>
            <person name="Li X."/>
            <person name="Liu Y."/>
            <person name="Li H."/>
            <person name="Ning X."/>
            <person name="Lin Y."/>
            <person name="Zhao L."/>
            <person name="Xing Q."/>
            <person name="Dou J."/>
            <person name="Li Y."/>
            <person name="Mao J."/>
            <person name="Guo H."/>
            <person name="Dou H."/>
            <person name="Li T."/>
            <person name="Mu C."/>
            <person name="Jiang W."/>
            <person name="Fu Q."/>
            <person name="Fu X."/>
            <person name="Miao Y."/>
            <person name="Liu J."/>
            <person name="Yu Q."/>
            <person name="Li R."/>
            <person name="Liao H."/>
            <person name="Li X."/>
            <person name="Kong Y."/>
            <person name="Jiang Z."/>
            <person name="Chourrout D."/>
            <person name="Li R."/>
            <person name="Bao Z."/>
        </authorList>
    </citation>
    <scope>NUCLEOTIDE SEQUENCE [LARGE SCALE GENOMIC DNA]</scope>
    <source>
        <strain evidence="1 2">PY_sf001</strain>
    </source>
</reference>
<dbReference type="Proteomes" id="UP000242188">
    <property type="component" value="Unassembled WGS sequence"/>
</dbReference>
<accession>A0A210PK03</accession>
<proteinExistence type="predicted"/>
<comment type="caution">
    <text evidence="1">The sequence shown here is derived from an EMBL/GenBank/DDBJ whole genome shotgun (WGS) entry which is preliminary data.</text>
</comment>
<dbReference type="OrthoDB" id="10067015at2759"/>
<sequence>MEIDAKYGQGVYMTSYGPEKSQYQIALNNYGDGLAEQMLQAGKTDAIIAIDIPISQFSKVNSDRDIYIAYGNVTLADKKYSFYIRDVYGNAIIQLQCNSHLSSRSSCYVL</sequence>
<evidence type="ECO:0000313" key="1">
    <source>
        <dbReference type="EMBL" id="OWF36817.1"/>
    </source>
</evidence>
<evidence type="ECO:0000313" key="2">
    <source>
        <dbReference type="Proteomes" id="UP000242188"/>
    </source>
</evidence>
<dbReference type="AlphaFoldDB" id="A0A210PK03"/>